<protein>
    <recommendedName>
        <fullName evidence="2">DUF7587 domain-containing protein</fullName>
    </recommendedName>
</protein>
<dbReference type="RefSeq" id="XP_044653193.1">
    <property type="nucleotide sequence ID" value="XM_044797258.1"/>
</dbReference>
<feature type="compositionally biased region" description="Basic and acidic residues" evidence="1">
    <location>
        <begin position="409"/>
        <end position="421"/>
    </location>
</feature>
<evidence type="ECO:0000313" key="3">
    <source>
        <dbReference type="EMBL" id="GIZ38706.1"/>
    </source>
</evidence>
<dbReference type="OrthoDB" id="3633938at2759"/>
<evidence type="ECO:0000256" key="1">
    <source>
        <dbReference type="SAM" id="MobiDB-lite"/>
    </source>
</evidence>
<dbReference type="GeneID" id="68287687"/>
<reference evidence="3 4" key="1">
    <citation type="submission" date="2021-01" db="EMBL/GenBank/DDBJ databases">
        <title>Cercospora kikuchii MAFF 305040 whole genome shotgun sequence.</title>
        <authorList>
            <person name="Kashiwa T."/>
            <person name="Suzuki T."/>
        </authorList>
    </citation>
    <scope>NUCLEOTIDE SEQUENCE [LARGE SCALE GENOMIC DNA]</scope>
    <source>
        <strain evidence="3 4">MAFF 305040</strain>
    </source>
</reference>
<keyword evidence="4" id="KW-1185">Reference proteome</keyword>
<dbReference type="AlphaFoldDB" id="A0A9P3CBV8"/>
<feature type="region of interest" description="Disordered" evidence="1">
    <location>
        <begin position="380"/>
        <end position="421"/>
    </location>
</feature>
<comment type="caution">
    <text evidence="3">The sequence shown here is derived from an EMBL/GenBank/DDBJ whole genome shotgun (WGS) entry which is preliminary data.</text>
</comment>
<feature type="region of interest" description="Disordered" evidence="1">
    <location>
        <begin position="23"/>
        <end position="43"/>
    </location>
</feature>
<feature type="compositionally biased region" description="Polar residues" evidence="1">
    <location>
        <begin position="23"/>
        <end position="35"/>
    </location>
</feature>
<organism evidence="3 4">
    <name type="scientific">Cercospora kikuchii</name>
    <dbReference type="NCBI Taxonomy" id="84275"/>
    <lineage>
        <taxon>Eukaryota</taxon>
        <taxon>Fungi</taxon>
        <taxon>Dikarya</taxon>
        <taxon>Ascomycota</taxon>
        <taxon>Pezizomycotina</taxon>
        <taxon>Dothideomycetes</taxon>
        <taxon>Dothideomycetidae</taxon>
        <taxon>Mycosphaerellales</taxon>
        <taxon>Mycosphaerellaceae</taxon>
        <taxon>Cercospora</taxon>
    </lineage>
</organism>
<dbReference type="Pfam" id="PF24494">
    <property type="entry name" value="DUF7587"/>
    <property type="match status" value="1"/>
</dbReference>
<evidence type="ECO:0000313" key="4">
    <source>
        <dbReference type="Proteomes" id="UP000825890"/>
    </source>
</evidence>
<dbReference type="InterPro" id="IPR056009">
    <property type="entry name" value="DUF7587"/>
</dbReference>
<gene>
    <name evidence="3" type="ORF">CKM354_000211200</name>
</gene>
<sequence length="721" mass="80902">MSIAGPAATRVSSVNRIEAEPQINYSHNHQPSENMANRAASPAPWNKKFKAKVQRAARKAPPYLFEFGLLHDRTHSAVFSRDLVKPQALDTGDVPDNIFEMPLQRIKDVNHISFTSKPPDRVRSGLWSIWEPSLQSVVWQAISYCKENRYPSDEVFVAVLDTSCIRQGNIVLHENDFHLIQHGADVFEPSDDWYYVYGCLSDDNFSLVTLNQIRSPLPLSQLSGTFYERNHVSQIAPADIFNDEDFAGTDYFADEIILARAFGALFGQDFELPVACMAIASLCRHVDSHIEWLEDDCSLKSAVVAEFQDFDISEDSFKTVPKIKETKPSLLRVPDARRGMNLLIAVVKRKRKLLDSKREAGVLDSQTGLAQFAVGNGQAHYETDSDDASFQSSDTDTDKSDDDASFNDSVHDHHAALPPGKMDDGIKRVLIEAQRRTPRYLFRAWHSNSGGSRGLNTTRSITPLAFFTNVVDASRTIYDMTKAELRENCDRHLTGYRISPFHTQFSSWAADINTAFNFANSRMAHKYFISIIDTTELSHANFIVHVPSLEPILGHRAYAHEYLAYGVITGPACKTVSFQDFCNIGIGVTPILSEWRLYTSARWKRVGNVITQQQIDDAKSVALRYGHNFAAAVMIAILCIEQRDGTFWRNGLKGNDVLLNNNMLDLSIPSQLCGDEGILTDIVYTTGFRGLEQMIRMLRAIVNLRHGKGARSRQLAAPWAS</sequence>
<proteinExistence type="predicted"/>
<accession>A0A9P3CBV8</accession>
<dbReference type="EMBL" id="BOLY01000001">
    <property type="protein sequence ID" value="GIZ38706.1"/>
    <property type="molecule type" value="Genomic_DNA"/>
</dbReference>
<evidence type="ECO:0000259" key="2">
    <source>
        <dbReference type="Pfam" id="PF24494"/>
    </source>
</evidence>
<dbReference type="Proteomes" id="UP000825890">
    <property type="component" value="Unassembled WGS sequence"/>
</dbReference>
<name>A0A9P3CBV8_9PEZI</name>
<feature type="domain" description="DUF7587" evidence="2">
    <location>
        <begin position="437"/>
        <end position="573"/>
    </location>
</feature>